<dbReference type="CDD" id="cd17780">
    <property type="entry name" value="CBS_pair_arch1_repeat1"/>
    <property type="match status" value="1"/>
</dbReference>
<dbReference type="InterPro" id="IPR046342">
    <property type="entry name" value="CBS_dom_sf"/>
</dbReference>
<dbReference type="Gene3D" id="3.10.580.10">
    <property type="entry name" value="CBS-domain"/>
    <property type="match status" value="3"/>
</dbReference>
<dbReference type="PANTHER" id="PTHR43080">
    <property type="entry name" value="CBS DOMAIN-CONTAINING PROTEIN CBSX3, MITOCHONDRIAL"/>
    <property type="match status" value="1"/>
</dbReference>
<dbReference type="InterPro" id="IPR014651">
    <property type="entry name" value="UCP036983_2CBS_MJ1404"/>
</dbReference>
<organism evidence="4 5">
    <name type="scientific">Salarchaeum japonicum</name>
    <dbReference type="NCBI Taxonomy" id="555573"/>
    <lineage>
        <taxon>Archaea</taxon>
        <taxon>Methanobacteriati</taxon>
        <taxon>Methanobacteriota</taxon>
        <taxon>Stenosarchaea group</taxon>
        <taxon>Halobacteria</taxon>
        <taxon>Halobacteriales</taxon>
        <taxon>Halobacteriaceae</taxon>
    </lineage>
</organism>
<keyword evidence="5" id="KW-1185">Reference proteome</keyword>
<protein>
    <submittedName>
        <fullName evidence="4">CBS domain-containing protein</fullName>
    </submittedName>
</protein>
<dbReference type="PIRSF" id="PIRSF036983">
    <property type="entry name" value="UCP_2CBS_MJ1404"/>
    <property type="match status" value="1"/>
</dbReference>
<dbReference type="SUPFAM" id="SSF54631">
    <property type="entry name" value="CBS-domain pair"/>
    <property type="match status" value="2"/>
</dbReference>
<feature type="domain" description="CBS" evidence="3">
    <location>
        <begin position="212"/>
        <end position="270"/>
    </location>
</feature>
<dbReference type="SMART" id="SM00116">
    <property type="entry name" value="CBS"/>
    <property type="match status" value="4"/>
</dbReference>
<evidence type="ECO:0000313" key="5">
    <source>
        <dbReference type="Proteomes" id="UP001500194"/>
    </source>
</evidence>
<dbReference type="EMBL" id="BAAADU010000002">
    <property type="protein sequence ID" value="GAA0646925.1"/>
    <property type="molecule type" value="Genomic_DNA"/>
</dbReference>
<proteinExistence type="predicted"/>
<dbReference type="AlphaFoldDB" id="A0AAV3SZX5"/>
<feature type="domain" description="CBS" evidence="3">
    <location>
        <begin position="134"/>
        <end position="190"/>
    </location>
</feature>
<keyword evidence="1 2" id="KW-0129">CBS domain</keyword>
<evidence type="ECO:0000256" key="1">
    <source>
        <dbReference type="ARBA" id="ARBA00023122"/>
    </source>
</evidence>
<name>A0AAV3SZX5_9EURY</name>
<reference evidence="4 5" key="1">
    <citation type="journal article" date="2019" name="Int. J. Syst. Evol. Microbiol.">
        <title>The Global Catalogue of Microorganisms (GCM) 10K type strain sequencing project: providing services to taxonomists for standard genome sequencing and annotation.</title>
        <authorList>
            <consortium name="The Broad Institute Genomics Platform"/>
            <consortium name="The Broad Institute Genome Sequencing Center for Infectious Disease"/>
            <person name="Wu L."/>
            <person name="Ma J."/>
        </authorList>
    </citation>
    <scope>NUCLEOTIDE SEQUENCE [LARGE SCALE GENOMIC DNA]</scope>
    <source>
        <strain evidence="4 5">JCM 16327</strain>
    </source>
</reference>
<dbReference type="InterPro" id="IPR000644">
    <property type="entry name" value="CBS_dom"/>
</dbReference>
<dbReference type="PROSITE" id="PS51371">
    <property type="entry name" value="CBS"/>
    <property type="match status" value="2"/>
</dbReference>
<gene>
    <name evidence="4" type="ORF">GCM10009019_06600</name>
</gene>
<evidence type="ECO:0000256" key="2">
    <source>
        <dbReference type="PROSITE-ProRule" id="PRU00703"/>
    </source>
</evidence>
<dbReference type="GeneID" id="68572220"/>
<dbReference type="Pfam" id="PF00571">
    <property type="entry name" value="CBS"/>
    <property type="match status" value="4"/>
</dbReference>
<dbReference type="PANTHER" id="PTHR43080:SF2">
    <property type="entry name" value="CBS DOMAIN-CONTAINING PROTEIN"/>
    <property type="match status" value="1"/>
</dbReference>
<evidence type="ECO:0000259" key="3">
    <source>
        <dbReference type="PROSITE" id="PS51371"/>
    </source>
</evidence>
<dbReference type="CDD" id="cd04632">
    <property type="entry name" value="CBS_pair_arch1_repeat2"/>
    <property type="match status" value="1"/>
</dbReference>
<sequence length="386" mass="43143">MDISDIATQDYVSVDAEKRMGKVRSLFEEENPKGIIVTHAGGAEFEGVITQKQLLSSHIEDDTRVSSLTNPSSHSVPKLDRTENVRDVARKLVEGNTKVAPVFEADQLWGVVTEDLILEAVLDNLDALTVDQIFSEDIVTIDEDANIGTVINRLRENSISRLPVLDEDGFLTGIVTVHDLVDFIVRDVDKTTRGDRRGEMERLLDLPVYDVMSSPVTTIHPGDSVEDAVRTMLDDDIAGLVVTPEDDERVVGGILTKTDVLRALSYTEEERMDVQITNIDLLDTIGREDVREGIEDITQKYSDMHVQHAHVRFHEHKERLRGTPLIYCQIRLRTNKGQAAGTGEGYGADNALNLALDHLERNVLELKGIQADEEYKGQLLRKLNEL</sequence>
<comment type="caution">
    <text evidence="4">The sequence shown here is derived from an EMBL/GenBank/DDBJ whole genome shotgun (WGS) entry which is preliminary data.</text>
</comment>
<dbReference type="Proteomes" id="UP001500194">
    <property type="component" value="Unassembled WGS sequence"/>
</dbReference>
<accession>A0AAV3SZX5</accession>
<evidence type="ECO:0000313" key="4">
    <source>
        <dbReference type="EMBL" id="GAA0646925.1"/>
    </source>
</evidence>
<dbReference type="RefSeq" id="WP_227261630.1">
    <property type="nucleotide sequence ID" value="NZ_BAAADU010000002.1"/>
</dbReference>
<dbReference type="InterPro" id="IPR051257">
    <property type="entry name" value="Diverse_CBS-Domain"/>
</dbReference>